<protein>
    <recommendedName>
        <fullName evidence="3">Transposase</fullName>
    </recommendedName>
</protein>
<dbReference type="AlphaFoldDB" id="A0A250VQ20"/>
<organism evidence="1 2">
    <name type="scientific">Streptomyces olivochromogenes</name>
    <dbReference type="NCBI Taxonomy" id="1963"/>
    <lineage>
        <taxon>Bacteria</taxon>
        <taxon>Bacillati</taxon>
        <taxon>Actinomycetota</taxon>
        <taxon>Actinomycetes</taxon>
        <taxon>Kitasatosporales</taxon>
        <taxon>Streptomycetaceae</taxon>
        <taxon>Streptomyces</taxon>
    </lineage>
</organism>
<gene>
    <name evidence="1" type="ORF">SO3561_07812</name>
</gene>
<accession>A0A250VQ20</accession>
<evidence type="ECO:0000313" key="2">
    <source>
        <dbReference type="Proteomes" id="UP000217446"/>
    </source>
</evidence>
<proteinExistence type="predicted"/>
<sequence length="80" mass="8888">MTAAALGAFIVFEDEAGFSMTPSRARTWGRRGHAPVVRVRGRSWRRWSIAAMCCYRPGEVSRLVHRSGTILPNSLCGTDH</sequence>
<dbReference type="Proteomes" id="UP000217446">
    <property type="component" value="Unassembled WGS sequence"/>
</dbReference>
<reference evidence="2" key="1">
    <citation type="submission" date="2017-05" db="EMBL/GenBank/DDBJ databases">
        <title>Streptomyces olivochromogenes NBRC 3561 whole genome shotgun sequence.</title>
        <authorList>
            <person name="Dohra H."/>
            <person name="Kodani S."/>
        </authorList>
    </citation>
    <scope>NUCLEOTIDE SEQUENCE [LARGE SCALE GENOMIC DNA]</scope>
    <source>
        <strain evidence="2">NBRC 3561</strain>
    </source>
</reference>
<dbReference type="EMBL" id="BDQI01000024">
    <property type="protein sequence ID" value="GAX56245.1"/>
    <property type="molecule type" value="Genomic_DNA"/>
</dbReference>
<name>A0A250VQ20_STROL</name>
<keyword evidence="2" id="KW-1185">Reference proteome</keyword>
<comment type="caution">
    <text evidence="1">The sequence shown here is derived from an EMBL/GenBank/DDBJ whole genome shotgun (WGS) entry which is preliminary data.</text>
</comment>
<evidence type="ECO:0000313" key="1">
    <source>
        <dbReference type="EMBL" id="GAX56245.1"/>
    </source>
</evidence>
<evidence type="ECO:0008006" key="3">
    <source>
        <dbReference type="Google" id="ProtNLM"/>
    </source>
</evidence>